<name>A0A2H0YW03_9BACT</name>
<comment type="caution">
    <text evidence="1">The sequence shown here is derived from an EMBL/GenBank/DDBJ whole genome shotgun (WGS) entry which is preliminary data.</text>
</comment>
<gene>
    <name evidence="1" type="ORF">COT25_00550</name>
</gene>
<sequence length="124" mass="13828">MSSQKKIFLSVIVLSLFGIALFIVFFLPSFFADEFSYVYVTFSSDEVDVSTNPADLFVTGVSRWTDVSATFKNASQVECTVDIKSLSLNQSFVLKAEQEYGVILPKSQDISVKFCGVQKNIRVN</sequence>
<dbReference type="EMBL" id="PEXV01000019">
    <property type="protein sequence ID" value="PIS41913.1"/>
    <property type="molecule type" value="Genomic_DNA"/>
</dbReference>
<dbReference type="AlphaFoldDB" id="A0A2H0YW03"/>
<evidence type="ECO:0000313" key="1">
    <source>
        <dbReference type="EMBL" id="PIS41913.1"/>
    </source>
</evidence>
<accession>A0A2H0YW03</accession>
<reference evidence="2" key="1">
    <citation type="submission" date="2017-09" db="EMBL/GenBank/DDBJ databases">
        <title>Depth-based differentiation of microbial function through sediment-hosted aquifers and enrichment of novel symbionts in the deep terrestrial subsurface.</title>
        <authorList>
            <person name="Probst A.J."/>
            <person name="Ladd B."/>
            <person name="Jarett J.K."/>
            <person name="Geller-Mcgrath D.E."/>
            <person name="Sieber C.M.K."/>
            <person name="Emerson J.B."/>
            <person name="Anantharaman K."/>
            <person name="Thomas B.C."/>
            <person name="Malmstrom R."/>
            <person name="Stieglmeier M."/>
            <person name="Klingl A."/>
            <person name="Woyke T."/>
            <person name="Ryan C.M."/>
            <person name="Banfield J.F."/>
        </authorList>
    </citation>
    <scope>NUCLEOTIDE SEQUENCE [LARGE SCALE GENOMIC DNA]</scope>
</reference>
<dbReference type="Proteomes" id="UP000228711">
    <property type="component" value="Unassembled WGS sequence"/>
</dbReference>
<evidence type="ECO:0000313" key="2">
    <source>
        <dbReference type="Proteomes" id="UP000228711"/>
    </source>
</evidence>
<proteinExistence type="predicted"/>
<organism evidence="1 2">
    <name type="scientific">Candidatus Kerfeldbacteria bacterium CG08_land_8_20_14_0_20_42_7</name>
    <dbReference type="NCBI Taxonomy" id="2014245"/>
    <lineage>
        <taxon>Bacteria</taxon>
        <taxon>Candidatus Kerfeldiibacteriota</taxon>
    </lineage>
</organism>
<protein>
    <submittedName>
        <fullName evidence="1">Uncharacterized protein</fullName>
    </submittedName>
</protein>